<reference evidence="2" key="1">
    <citation type="journal article" date="2021" name="Nat. Commun.">
        <title>Genetic determinants of endophytism in the Arabidopsis root mycobiome.</title>
        <authorList>
            <person name="Mesny F."/>
            <person name="Miyauchi S."/>
            <person name="Thiergart T."/>
            <person name="Pickel B."/>
            <person name="Atanasova L."/>
            <person name="Karlsson M."/>
            <person name="Huettel B."/>
            <person name="Barry K.W."/>
            <person name="Haridas S."/>
            <person name="Chen C."/>
            <person name="Bauer D."/>
            <person name="Andreopoulos W."/>
            <person name="Pangilinan J."/>
            <person name="LaButti K."/>
            <person name="Riley R."/>
            <person name="Lipzen A."/>
            <person name="Clum A."/>
            <person name="Drula E."/>
            <person name="Henrissat B."/>
            <person name="Kohler A."/>
            <person name="Grigoriev I.V."/>
            <person name="Martin F.M."/>
            <person name="Hacquard S."/>
        </authorList>
    </citation>
    <scope>NUCLEOTIDE SEQUENCE</scope>
    <source>
        <strain evidence="2">MPI-CAGE-AT-0021</strain>
    </source>
</reference>
<keyword evidence="3" id="KW-1185">Reference proteome</keyword>
<sequence>MKPLDLPILYEIRAIRGLMGHWKRHCETIESPYDIFDRQLAALYELGENEITSARDSGQPLVKRFMDLGIQKGELLRNHNAAIASDEIAYSQALELRRFHLLRQLGGIVGMEVFGAVANDFGFQLIRKSELPGNPISKTGESTPEQDLLPPETRDSEASVQVHDDAQPGGEMTPEEVTQPD</sequence>
<dbReference type="EMBL" id="JAGMUU010000020">
    <property type="protein sequence ID" value="KAH7129914.1"/>
    <property type="molecule type" value="Genomic_DNA"/>
</dbReference>
<organism evidence="2 3">
    <name type="scientific">Dactylonectria estremocensis</name>
    <dbReference type="NCBI Taxonomy" id="1079267"/>
    <lineage>
        <taxon>Eukaryota</taxon>
        <taxon>Fungi</taxon>
        <taxon>Dikarya</taxon>
        <taxon>Ascomycota</taxon>
        <taxon>Pezizomycotina</taxon>
        <taxon>Sordariomycetes</taxon>
        <taxon>Hypocreomycetidae</taxon>
        <taxon>Hypocreales</taxon>
        <taxon>Nectriaceae</taxon>
        <taxon>Dactylonectria</taxon>
    </lineage>
</organism>
<dbReference type="Proteomes" id="UP000717696">
    <property type="component" value="Unassembled WGS sequence"/>
</dbReference>
<feature type="compositionally biased region" description="Polar residues" evidence="1">
    <location>
        <begin position="136"/>
        <end position="145"/>
    </location>
</feature>
<evidence type="ECO:0000256" key="1">
    <source>
        <dbReference type="SAM" id="MobiDB-lite"/>
    </source>
</evidence>
<gene>
    <name evidence="2" type="ORF">B0J13DRAFT_133585</name>
</gene>
<accession>A0A9P9E3C5</accession>
<comment type="caution">
    <text evidence="2">The sequence shown here is derived from an EMBL/GenBank/DDBJ whole genome shotgun (WGS) entry which is preliminary data.</text>
</comment>
<evidence type="ECO:0000313" key="3">
    <source>
        <dbReference type="Proteomes" id="UP000717696"/>
    </source>
</evidence>
<dbReference type="OrthoDB" id="4835412at2759"/>
<dbReference type="AlphaFoldDB" id="A0A9P9E3C5"/>
<proteinExistence type="predicted"/>
<feature type="compositionally biased region" description="Basic and acidic residues" evidence="1">
    <location>
        <begin position="152"/>
        <end position="166"/>
    </location>
</feature>
<protein>
    <submittedName>
        <fullName evidence="2">Uncharacterized protein</fullName>
    </submittedName>
</protein>
<name>A0A9P9E3C5_9HYPO</name>
<evidence type="ECO:0000313" key="2">
    <source>
        <dbReference type="EMBL" id="KAH7129914.1"/>
    </source>
</evidence>
<feature type="region of interest" description="Disordered" evidence="1">
    <location>
        <begin position="132"/>
        <end position="181"/>
    </location>
</feature>